<dbReference type="PROSITE" id="PS50011">
    <property type="entry name" value="PROTEIN_KINASE_DOM"/>
    <property type="match status" value="1"/>
</dbReference>
<sequence length="913" mass="103915">MLASPSPMYRTTTPTMEDVPKRSSRGWHVDREEERRRDAVARIHELCAQIEGRNTQVQSLKIITQSDSLAVKQSFPTTQHTMPQARQDVMTAGDLADMEKVLDQDQRATRRRSPLRNLLSRSSDVSQEDRRQPEDQLDTLQELLTQSRSASRQMPRQSLPVSPTCQTPISYAEQSRRSSYQPPRQAYFCLRPLNRDCLFIEQPYTGIDGIQMNPKGQIISGYLDSLIECLVRDPDSEFCETFLASYHAFCTSDYLLRALKLQFIAAVESRPPDVVLLDSIASIILRWQANLIKIEHSNQPILVELSSFARWEMRSPRVAPEIQSKAVEIETNLREAPLREAQLPRTLEDRFRTLCSPDKPNRQYIADSLTLIQWTLFSSLTTFDVTSWLDSSTRSATVDCANCLYQFCNFNKRLCAWIKGDILDKFECEERSQKLSEWIKCAETCFKRGDMASVSTIVAALSSRTIAALKRTWQRIDKKTAKIWSRVQSVATLNKDGCSAIRDDTSTAFIPADRHFQDILRSYQDKLRFVRENGESLINFARYTTALSAAKALLASQTMPPIFDQNRGSKSLRLVLCNLPPSSDHALQERETYLRNHSVLLSHDEDYEWRHRLHEIKAAQLTVRSDSPKSRLLRYSSSDPKSLEAIYDLNGKVTNLNSVPDTAGSGLRCRAVYEGKPVALKMVSRDLMESPERVQWRRKLLDRRLLRHHFLLPFLGVYSEGDSLFMVSSWADGSDVLSYMRRHPNCNRLRIISQIAEGLQYLHNSEPPVVHGRLKPSNVLMSKQGDVFLSDYAIGLQDDGVKSIPLGFGAPEFTADGKGVHDVHTPAADIWAFGSLVMQIMTEAEPFSQFGTFPSEVWSTVVAGRVPEQPTQEDVLARGLDDNLWEVVKSCWAFIPTERPTITDVLERVRRLL</sequence>
<gene>
    <name evidence="6" type="ORF">SISSUDRAFT_183223</name>
</gene>
<dbReference type="InterPro" id="IPR051681">
    <property type="entry name" value="Ser/Thr_Kinases-Pseudokinases"/>
</dbReference>
<feature type="domain" description="Protein kinase" evidence="4">
    <location>
        <begin position="654"/>
        <end position="913"/>
    </location>
</feature>
<dbReference type="PROSITE" id="PS50009">
    <property type="entry name" value="RASGEF_CAT"/>
    <property type="match status" value="1"/>
</dbReference>
<dbReference type="GO" id="GO:0005524">
    <property type="term" value="F:ATP binding"/>
    <property type="evidence" value="ECO:0007669"/>
    <property type="project" value="InterPro"/>
</dbReference>
<protein>
    <recommendedName>
        <fullName evidence="8">Kinase-like protein</fullName>
    </recommendedName>
</protein>
<dbReference type="SUPFAM" id="SSF48366">
    <property type="entry name" value="Ras GEF"/>
    <property type="match status" value="1"/>
</dbReference>
<feature type="domain" description="Ras-GEF" evidence="3">
    <location>
        <begin position="361"/>
        <end position="599"/>
    </location>
</feature>
<dbReference type="STRING" id="1314776.A0A166AHI1"/>
<proteinExistence type="predicted"/>
<reference evidence="6 7" key="1">
    <citation type="journal article" date="2016" name="Mol. Biol. Evol.">
        <title>Comparative Genomics of Early-Diverging Mushroom-Forming Fungi Provides Insights into the Origins of Lignocellulose Decay Capabilities.</title>
        <authorList>
            <person name="Nagy L.G."/>
            <person name="Riley R."/>
            <person name="Tritt A."/>
            <person name="Adam C."/>
            <person name="Daum C."/>
            <person name="Floudas D."/>
            <person name="Sun H."/>
            <person name="Yadav J.S."/>
            <person name="Pangilinan J."/>
            <person name="Larsson K.H."/>
            <person name="Matsuura K."/>
            <person name="Barry K."/>
            <person name="Labutti K."/>
            <person name="Kuo R."/>
            <person name="Ohm R.A."/>
            <person name="Bhattacharya S.S."/>
            <person name="Shirouzu T."/>
            <person name="Yoshinaga Y."/>
            <person name="Martin F.M."/>
            <person name="Grigoriev I.V."/>
            <person name="Hibbett D.S."/>
        </authorList>
    </citation>
    <scope>NUCLEOTIDE SEQUENCE [LARGE SCALE GENOMIC DNA]</scope>
    <source>
        <strain evidence="6 7">HHB10207 ss-3</strain>
    </source>
</reference>
<dbReference type="InterPro" id="IPR011009">
    <property type="entry name" value="Kinase-like_dom_sf"/>
</dbReference>
<dbReference type="PANTHER" id="PTHR44329">
    <property type="entry name" value="SERINE/THREONINE-PROTEIN KINASE TNNI3K-RELATED"/>
    <property type="match status" value="1"/>
</dbReference>
<dbReference type="InterPro" id="IPR023578">
    <property type="entry name" value="Ras_GEF_dom_sf"/>
</dbReference>
<dbReference type="SMART" id="SM00147">
    <property type="entry name" value="RasGEF"/>
    <property type="match status" value="1"/>
</dbReference>
<evidence type="ECO:0000259" key="4">
    <source>
        <dbReference type="PROSITE" id="PS50011"/>
    </source>
</evidence>
<organism evidence="6 7">
    <name type="scientific">Sistotremastrum suecicum HHB10207 ss-3</name>
    <dbReference type="NCBI Taxonomy" id="1314776"/>
    <lineage>
        <taxon>Eukaryota</taxon>
        <taxon>Fungi</taxon>
        <taxon>Dikarya</taxon>
        <taxon>Basidiomycota</taxon>
        <taxon>Agaricomycotina</taxon>
        <taxon>Agaricomycetes</taxon>
        <taxon>Sistotremastrales</taxon>
        <taxon>Sistotremastraceae</taxon>
        <taxon>Sistotremastrum</taxon>
    </lineage>
</organism>
<dbReference type="AlphaFoldDB" id="A0A166AHI1"/>
<dbReference type="InterPro" id="IPR001895">
    <property type="entry name" value="RASGEF_cat_dom"/>
</dbReference>
<feature type="compositionally biased region" description="Polar residues" evidence="2">
    <location>
        <begin position="147"/>
        <end position="178"/>
    </location>
</feature>
<dbReference type="Gene3D" id="1.10.840.10">
    <property type="entry name" value="Ras guanine-nucleotide exchange factors catalytic domain"/>
    <property type="match status" value="1"/>
</dbReference>
<evidence type="ECO:0000259" key="3">
    <source>
        <dbReference type="PROSITE" id="PS50009"/>
    </source>
</evidence>
<dbReference type="Pfam" id="PF07714">
    <property type="entry name" value="PK_Tyr_Ser-Thr"/>
    <property type="match status" value="1"/>
</dbReference>
<evidence type="ECO:0000256" key="2">
    <source>
        <dbReference type="SAM" id="MobiDB-lite"/>
    </source>
</evidence>
<dbReference type="EMBL" id="KV428143">
    <property type="protein sequence ID" value="KZT35328.1"/>
    <property type="molecule type" value="Genomic_DNA"/>
</dbReference>
<evidence type="ECO:0008006" key="8">
    <source>
        <dbReference type="Google" id="ProtNLM"/>
    </source>
</evidence>
<keyword evidence="7" id="KW-1185">Reference proteome</keyword>
<dbReference type="InterPro" id="IPR036964">
    <property type="entry name" value="RASGEF_cat_dom_sf"/>
</dbReference>
<dbReference type="InterPro" id="IPR000719">
    <property type="entry name" value="Prot_kinase_dom"/>
</dbReference>
<dbReference type="Pfam" id="PF00617">
    <property type="entry name" value="RasGEF"/>
    <property type="match status" value="1"/>
</dbReference>
<dbReference type="GO" id="GO:0004674">
    <property type="term" value="F:protein serine/threonine kinase activity"/>
    <property type="evidence" value="ECO:0007669"/>
    <property type="project" value="TreeGrafter"/>
</dbReference>
<dbReference type="InterPro" id="IPR001245">
    <property type="entry name" value="Ser-Thr/Tyr_kinase_cat_dom"/>
</dbReference>
<name>A0A166AHI1_9AGAM</name>
<dbReference type="CDD" id="cd00180">
    <property type="entry name" value="PKc"/>
    <property type="match status" value="1"/>
</dbReference>
<evidence type="ECO:0000256" key="1">
    <source>
        <dbReference type="PROSITE-ProRule" id="PRU00168"/>
    </source>
</evidence>
<dbReference type="Gene3D" id="1.20.870.10">
    <property type="entry name" value="Son of sevenless (SoS) protein Chain: S domain 1"/>
    <property type="match status" value="1"/>
</dbReference>
<dbReference type="OrthoDB" id="346907at2759"/>
<keyword evidence="1" id="KW-0344">Guanine-nucleotide releasing factor</keyword>
<accession>A0A166AHI1</accession>
<dbReference type="Gene3D" id="1.10.510.10">
    <property type="entry name" value="Transferase(Phosphotransferase) domain 1"/>
    <property type="match status" value="1"/>
</dbReference>
<dbReference type="Proteomes" id="UP000076798">
    <property type="component" value="Unassembled WGS sequence"/>
</dbReference>
<evidence type="ECO:0000313" key="6">
    <source>
        <dbReference type="EMBL" id="KZT35328.1"/>
    </source>
</evidence>
<evidence type="ECO:0000313" key="7">
    <source>
        <dbReference type="Proteomes" id="UP000076798"/>
    </source>
</evidence>
<dbReference type="GO" id="GO:0007264">
    <property type="term" value="P:small GTPase-mediated signal transduction"/>
    <property type="evidence" value="ECO:0007669"/>
    <property type="project" value="InterPro"/>
</dbReference>
<dbReference type="InterPro" id="IPR000651">
    <property type="entry name" value="Ras-like_Gua-exchang_fac_N"/>
</dbReference>
<feature type="domain" description="N-terminal Ras-GEF" evidence="5">
    <location>
        <begin position="214"/>
        <end position="334"/>
    </location>
</feature>
<dbReference type="GO" id="GO:0005085">
    <property type="term" value="F:guanyl-nucleotide exchange factor activity"/>
    <property type="evidence" value="ECO:0007669"/>
    <property type="project" value="UniProtKB-KW"/>
</dbReference>
<evidence type="ECO:0000259" key="5">
    <source>
        <dbReference type="PROSITE" id="PS50212"/>
    </source>
</evidence>
<feature type="region of interest" description="Disordered" evidence="2">
    <location>
        <begin position="1"/>
        <end position="34"/>
    </location>
</feature>
<feature type="region of interest" description="Disordered" evidence="2">
    <location>
        <begin position="102"/>
        <end position="178"/>
    </location>
</feature>
<dbReference type="SUPFAM" id="SSF56112">
    <property type="entry name" value="Protein kinase-like (PK-like)"/>
    <property type="match status" value="1"/>
</dbReference>
<dbReference type="PROSITE" id="PS50212">
    <property type="entry name" value="RASGEF_NTER"/>
    <property type="match status" value="1"/>
</dbReference>